<name>A0A2P2QFM7_RHIMU</name>
<feature type="chain" id="PRO_5015133393" evidence="1">
    <location>
        <begin position="17"/>
        <end position="53"/>
    </location>
</feature>
<proteinExistence type="predicted"/>
<dbReference type="EMBL" id="GGEC01085328">
    <property type="protein sequence ID" value="MBX65812.1"/>
    <property type="molecule type" value="Transcribed_RNA"/>
</dbReference>
<sequence>MGVSLQLQLLFSLSASREFGYCSSGEGLTRASIVLFTLFSLCSNTSCVERSCI</sequence>
<accession>A0A2P2QFM7</accession>
<protein>
    <submittedName>
        <fullName evidence="2">Uncharacterized protein MANES_04G083600</fullName>
    </submittedName>
</protein>
<evidence type="ECO:0000256" key="1">
    <source>
        <dbReference type="SAM" id="SignalP"/>
    </source>
</evidence>
<dbReference type="AlphaFoldDB" id="A0A2P2QFM7"/>
<feature type="signal peptide" evidence="1">
    <location>
        <begin position="1"/>
        <end position="16"/>
    </location>
</feature>
<organism evidence="2">
    <name type="scientific">Rhizophora mucronata</name>
    <name type="common">Asiatic mangrove</name>
    <dbReference type="NCBI Taxonomy" id="61149"/>
    <lineage>
        <taxon>Eukaryota</taxon>
        <taxon>Viridiplantae</taxon>
        <taxon>Streptophyta</taxon>
        <taxon>Embryophyta</taxon>
        <taxon>Tracheophyta</taxon>
        <taxon>Spermatophyta</taxon>
        <taxon>Magnoliopsida</taxon>
        <taxon>eudicotyledons</taxon>
        <taxon>Gunneridae</taxon>
        <taxon>Pentapetalae</taxon>
        <taxon>rosids</taxon>
        <taxon>fabids</taxon>
        <taxon>Malpighiales</taxon>
        <taxon>Rhizophoraceae</taxon>
        <taxon>Rhizophora</taxon>
    </lineage>
</organism>
<reference evidence="2" key="1">
    <citation type="submission" date="2018-02" db="EMBL/GenBank/DDBJ databases">
        <title>Rhizophora mucronata_Transcriptome.</title>
        <authorList>
            <person name="Meera S.P."/>
            <person name="Sreeshan A."/>
            <person name="Augustine A."/>
        </authorList>
    </citation>
    <scope>NUCLEOTIDE SEQUENCE</scope>
    <source>
        <tissue evidence="2">Leaf</tissue>
    </source>
</reference>
<evidence type="ECO:0000313" key="2">
    <source>
        <dbReference type="EMBL" id="MBX65812.1"/>
    </source>
</evidence>
<keyword evidence="1" id="KW-0732">Signal</keyword>